<evidence type="ECO:0000313" key="4">
    <source>
        <dbReference type="Proteomes" id="UP001501509"/>
    </source>
</evidence>
<gene>
    <name evidence="3" type="ORF">GCM10010411_67490</name>
</gene>
<proteinExistence type="predicted"/>
<sequence>MADSPSPHVPDAQEQPTGIPDLQKRPTLTVPEAGRVLGLSRAAAYEAAKRGDLPTLRIGRRMVVPTAHLLGMLGLIPDPAQQRRDA</sequence>
<dbReference type="Proteomes" id="UP001501509">
    <property type="component" value="Unassembled WGS sequence"/>
</dbReference>
<evidence type="ECO:0000259" key="2">
    <source>
        <dbReference type="Pfam" id="PF12728"/>
    </source>
</evidence>
<name>A0ABN3QBJ2_9ACTN</name>
<dbReference type="InterPro" id="IPR041657">
    <property type="entry name" value="HTH_17"/>
</dbReference>
<accession>A0ABN3QBJ2</accession>
<dbReference type="RefSeq" id="WP_344546525.1">
    <property type="nucleotide sequence ID" value="NZ_BAAATD010000010.1"/>
</dbReference>
<evidence type="ECO:0000313" key="3">
    <source>
        <dbReference type="EMBL" id="GAA2621972.1"/>
    </source>
</evidence>
<feature type="domain" description="Helix-turn-helix" evidence="2">
    <location>
        <begin position="28"/>
        <end position="70"/>
    </location>
</feature>
<organism evidence="3 4">
    <name type="scientific">Actinomadura fulvescens</name>
    <dbReference type="NCBI Taxonomy" id="46160"/>
    <lineage>
        <taxon>Bacteria</taxon>
        <taxon>Bacillati</taxon>
        <taxon>Actinomycetota</taxon>
        <taxon>Actinomycetes</taxon>
        <taxon>Streptosporangiales</taxon>
        <taxon>Thermomonosporaceae</taxon>
        <taxon>Actinomadura</taxon>
    </lineage>
</organism>
<protein>
    <recommendedName>
        <fullName evidence="2">Helix-turn-helix domain-containing protein</fullName>
    </recommendedName>
</protein>
<comment type="caution">
    <text evidence="3">The sequence shown here is derived from an EMBL/GenBank/DDBJ whole genome shotgun (WGS) entry which is preliminary data.</text>
</comment>
<feature type="region of interest" description="Disordered" evidence="1">
    <location>
        <begin position="1"/>
        <end position="26"/>
    </location>
</feature>
<dbReference type="EMBL" id="BAAATD010000010">
    <property type="protein sequence ID" value="GAA2621972.1"/>
    <property type="molecule type" value="Genomic_DNA"/>
</dbReference>
<keyword evidence="4" id="KW-1185">Reference proteome</keyword>
<reference evidence="3 4" key="1">
    <citation type="journal article" date="2019" name="Int. J. Syst. Evol. Microbiol.">
        <title>The Global Catalogue of Microorganisms (GCM) 10K type strain sequencing project: providing services to taxonomists for standard genome sequencing and annotation.</title>
        <authorList>
            <consortium name="The Broad Institute Genomics Platform"/>
            <consortium name="The Broad Institute Genome Sequencing Center for Infectious Disease"/>
            <person name="Wu L."/>
            <person name="Ma J."/>
        </authorList>
    </citation>
    <scope>NUCLEOTIDE SEQUENCE [LARGE SCALE GENOMIC DNA]</scope>
    <source>
        <strain evidence="3 4">JCM 6833</strain>
    </source>
</reference>
<evidence type="ECO:0000256" key="1">
    <source>
        <dbReference type="SAM" id="MobiDB-lite"/>
    </source>
</evidence>
<dbReference type="Pfam" id="PF12728">
    <property type="entry name" value="HTH_17"/>
    <property type="match status" value="1"/>
</dbReference>